<feature type="region of interest" description="Disordered" evidence="1">
    <location>
        <begin position="1"/>
        <end position="28"/>
    </location>
</feature>
<dbReference type="Proteomes" id="UP000270094">
    <property type="component" value="Unassembled WGS sequence"/>
</dbReference>
<protein>
    <submittedName>
        <fullName evidence="2">Uncharacterized protein</fullName>
    </submittedName>
</protein>
<organism evidence="2 3">
    <name type="scientific">Strongylus vulgaris</name>
    <name type="common">Blood worm</name>
    <dbReference type="NCBI Taxonomy" id="40348"/>
    <lineage>
        <taxon>Eukaryota</taxon>
        <taxon>Metazoa</taxon>
        <taxon>Ecdysozoa</taxon>
        <taxon>Nematoda</taxon>
        <taxon>Chromadorea</taxon>
        <taxon>Rhabditida</taxon>
        <taxon>Rhabditina</taxon>
        <taxon>Rhabditomorpha</taxon>
        <taxon>Strongyloidea</taxon>
        <taxon>Strongylidae</taxon>
        <taxon>Strongylus</taxon>
    </lineage>
</organism>
<dbReference type="AlphaFoldDB" id="A0A3P7IS62"/>
<proteinExistence type="predicted"/>
<sequence>EAARKAEEERKAKEAKEQAQEEADRQIRQEHLRSLLDREKARLRALQEKEAAQRRLLMEKQELENKMRELQERAAMQERPPAVIGQFFPRNGPSPYVSLPEPQLVSPQLRPSSSSFHNPPQESFRQPLLGRAPSIMQNEPNCPNPPLVPFVAGSTMARDTRENDGPKPLFPKFIPVSEQMPIYKGLEDSQKAPRLKKKSASAETCVIARPSLCERKVDPYLSNAKIIQSRDQLVDFSECILVPLSLLHA</sequence>
<evidence type="ECO:0000313" key="2">
    <source>
        <dbReference type="EMBL" id="VDM67217.1"/>
    </source>
</evidence>
<dbReference type="EMBL" id="UYYB01004901">
    <property type="protein sequence ID" value="VDM67217.1"/>
    <property type="molecule type" value="Genomic_DNA"/>
</dbReference>
<feature type="non-terminal residue" evidence="2">
    <location>
        <position position="1"/>
    </location>
</feature>
<keyword evidence="3" id="KW-1185">Reference proteome</keyword>
<name>A0A3P7IS62_STRVU</name>
<accession>A0A3P7IS62</accession>
<feature type="region of interest" description="Disordered" evidence="1">
    <location>
        <begin position="102"/>
        <end position="123"/>
    </location>
</feature>
<reference evidence="2 3" key="1">
    <citation type="submission" date="2018-11" db="EMBL/GenBank/DDBJ databases">
        <authorList>
            <consortium name="Pathogen Informatics"/>
        </authorList>
    </citation>
    <scope>NUCLEOTIDE SEQUENCE [LARGE SCALE GENOMIC DNA]</scope>
</reference>
<evidence type="ECO:0000313" key="3">
    <source>
        <dbReference type="Proteomes" id="UP000270094"/>
    </source>
</evidence>
<feature type="compositionally biased region" description="Polar residues" evidence="1">
    <location>
        <begin position="105"/>
        <end position="123"/>
    </location>
</feature>
<evidence type="ECO:0000256" key="1">
    <source>
        <dbReference type="SAM" id="MobiDB-lite"/>
    </source>
</evidence>
<gene>
    <name evidence="2" type="ORF">SVUK_LOCUS2215</name>
</gene>
<dbReference type="OrthoDB" id="5877502at2759"/>